<evidence type="ECO:0000256" key="4">
    <source>
        <dbReference type="SAM" id="MobiDB-lite"/>
    </source>
</evidence>
<dbReference type="PANTHER" id="PTHR31469:SF8">
    <property type="entry name" value="OS07G0641000 PROTEIN"/>
    <property type="match status" value="1"/>
</dbReference>
<dbReference type="Pfam" id="PF10250">
    <property type="entry name" value="O-FucT"/>
    <property type="match status" value="1"/>
</dbReference>
<proteinExistence type="predicted"/>
<keyword evidence="2" id="KW-0294">Fucose metabolism</keyword>
<keyword evidence="5" id="KW-0472">Membrane</keyword>
<dbReference type="Gene3D" id="3.40.50.11350">
    <property type="match status" value="1"/>
</dbReference>
<dbReference type="Proteomes" id="UP001054902">
    <property type="component" value="Unassembled WGS sequence"/>
</dbReference>
<feature type="transmembrane region" description="Helical" evidence="5">
    <location>
        <begin position="65"/>
        <end position="82"/>
    </location>
</feature>
<dbReference type="AlphaFoldDB" id="A0AAD3D6M2"/>
<evidence type="ECO:0000256" key="5">
    <source>
        <dbReference type="SAM" id="Phobius"/>
    </source>
</evidence>
<dbReference type="InterPro" id="IPR019378">
    <property type="entry name" value="GDP-Fuc_O-FucTrfase"/>
</dbReference>
<keyword evidence="5" id="KW-0812">Transmembrane</keyword>
<organism evidence="6 7">
    <name type="scientific">Chaetoceros tenuissimus</name>
    <dbReference type="NCBI Taxonomy" id="426638"/>
    <lineage>
        <taxon>Eukaryota</taxon>
        <taxon>Sar</taxon>
        <taxon>Stramenopiles</taxon>
        <taxon>Ochrophyta</taxon>
        <taxon>Bacillariophyta</taxon>
        <taxon>Coscinodiscophyceae</taxon>
        <taxon>Chaetocerotophycidae</taxon>
        <taxon>Chaetocerotales</taxon>
        <taxon>Chaetocerotaceae</taxon>
        <taxon>Chaetoceros</taxon>
    </lineage>
</organism>
<evidence type="ECO:0000256" key="1">
    <source>
        <dbReference type="ARBA" id="ARBA00022679"/>
    </source>
</evidence>
<reference evidence="6 7" key="1">
    <citation type="journal article" date="2021" name="Sci. Rep.">
        <title>The genome of the diatom Chaetoceros tenuissimus carries an ancient integrated fragment of an extant virus.</title>
        <authorList>
            <person name="Hongo Y."/>
            <person name="Kimura K."/>
            <person name="Takaki Y."/>
            <person name="Yoshida Y."/>
            <person name="Baba S."/>
            <person name="Kobayashi G."/>
            <person name="Nagasaki K."/>
            <person name="Hano T."/>
            <person name="Tomaru Y."/>
        </authorList>
    </citation>
    <scope>NUCLEOTIDE SEQUENCE [LARGE SCALE GENOMIC DNA]</scope>
    <source>
        <strain evidence="6 7">NIES-3715</strain>
    </source>
</reference>
<dbReference type="Gene3D" id="3.40.50.11340">
    <property type="match status" value="1"/>
</dbReference>
<evidence type="ECO:0000313" key="6">
    <source>
        <dbReference type="EMBL" id="GFH57735.1"/>
    </source>
</evidence>
<feature type="compositionally biased region" description="Polar residues" evidence="4">
    <location>
        <begin position="34"/>
        <end position="52"/>
    </location>
</feature>
<dbReference type="GO" id="GO:0016740">
    <property type="term" value="F:transferase activity"/>
    <property type="evidence" value="ECO:0007669"/>
    <property type="project" value="UniProtKB-KW"/>
</dbReference>
<dbReference type="EMBL" id="BLLK01000058">
    <property type="protein sequence ID" value="GFH57735.1"/>
    <property type="molecule type" value="Genomic_DNA"/>
</dbReference>
<feature type="region of interest" description="Disordered" evidence="4">
    <location>
        <begin position="22"/>
        <end position="64"/>
    </location>
</feature>
<dbReference type="PANTHER" id="PTHR31469">
    <property type="entry name" value="OS07G0633600 PROTEIN"/>
    <property type="match status" value="1"/>
</dbReference>
<dbReference type="GO" id="GO:0006004">
    <property type="term" value="P:fucose metabolic process"/>
    <property type="evidence" value="ECO:0007669"/>
    <property type="project" value="UniProtKB-KW"/>
</dbReference>
<protein>
    <submittedName>
        <fullName evidence="6">Uncharacterized protein</fullName>
    </submittedName>
</protein>
<sequence length="742" mass="85526">MNRTRGTSRKSRNRYVFSLTNSKRNQPIRPKLSESLQNEDFAQLATGPTQSEIQRDKQKRKRKRTRTLGVALIASSSLFLYMDGLRLSQPQQLDLLGNIDVNESRWIQSNQNMDQSLRGSTGGYYEKVGTGIYASSQSQEIPNYNYAPVSSLLSERQRPAYDSLLNEVASKVTDLLKDGTKQLEDIVVGNVNAFQLPSGLQPSPGKLVPNNQDIELERKSPYEPTKYVLSRVKTDYHEIADLSCLLYGAPKYDIHTRDLIYWEDIKQDDNFVSPFYYENKKGMHEYSRDSKTKYVSFEPDPGGFNNNRMAFEMYLVLSAAMGRTLVLPPKHKIPLLTDGSGKQQALNMEDFFHLHTLNKEMKGVNIITMEEFLLREAASGHFNRYASDEKLLPPHNSTEWDMGEGPPIEELWEYLNTVGYKADKWNNNCVAAFPKDASGNSIVQEMMEEILNMEDGRDFPNPLDYQGRPVPFSAPPQERLREMLAGRRSLCLYDEEMQDATLVHFPSGRQGRPFMQYYSFIFFEEPKHAIWAHRLVRDHLRYHDLIMCAAARVMVALRMKMANAGDESRIYHSLHLRRKRGSFEDQYSDGVVSDEELFEALSVIKANSTLFISTDEQRDNAVFTKLKQKYHIFFLDDFQDLYQGLNPNYLGMIEQIVASKAATFFGTYFSTFSSYIVRLRGYHSTRNELDGHDDGILRNTFYTTPAHRNEMGIYKSPQRPFFAREFPISWRGINRGARFKSQ</sequence>
<name>A0AAD3D6M2_9STRA</name>
<gene>
    <name evidence="6" type="ORF">CTEN210_14211</name>
</gene>
<dbReference type="CDD" id="cd11296">
    <property type="entry name" value="O-FucT_like"/>
    <property type="match status" value="1"/>
</dbReference>
<comment type="caution">
    <text evidence="6">The sequence shown here is derived from an EMBL/GenBank/DDBJ whole genome shotgun (WGS) entry which is preliminary data.</text>
</comment>
<keyword evidence="5" id="KW-1133">Transmembrane helix</keyword>
<keyword evidence="7" id="KW-1185">Reference proteome</keyword>
<keyword evidence="3" id="KW-0119">Carbohydrate metabolism</keyword>
<evidence type="ECO:0000256" key="3">
    <source>
        <dbReference type="ARBA" id="ARBA00023277"/>
    </source>
</evidence>
<keyword evidence="1" id="KW-0808">Transferase</keyword>
<accession>A0AAD3D6M2</accession>
<evidence type="ECO:0000256" key="2">
    <source>
        <dbReference type="ARBA" id="ARBA00023253"/>
    </source>
</evidence>
<evidence type="ECO:0000313" key="7">
    <source>
        <dbReference type="Proteomes" id="UP001054902"/>
    </source>
</evidence>